<dbReference type="SUPFAM" id="SSF103473">
    <property type="entry name" value="MFS general substrate transporter"/>
    <property type="match status" value="1"/>
</dbReference>
<sequence>MAMDRLNGKGGLDSWQWVFIIETAMTLVMVIPAYLLPITSPETSKALNQGHKTWGSAAIKVVIRPSTYTSFLVYICACIIGTSQGNFALVILHEANQLIATLPPLRS</sequence>
<gene>
    <name evidence="2" type="ORF">K469DRAFT_694122</name>
</gene>
<dbReference type="InterPro" id="IPR036259">
    <property type="entry name" value="MFS_trans_sf"/>
</dbReference>
<protein>
    <recommendedName>
        <fullName evidence="4">Major facilitator superfamily (MFS) profile domain-containing protein</fullName>
    </recommendedName>
</protein>
<reference evidence="2" key="1">
    <citation type="journal article" date="2020" name="Stud. Mycol.">
        <title>101 Dothideomycetes genomes: a test case for predicting lifestyles and emergence of pathogens.</title>
        <authorList>
            <person name="Haridas S."/>
            <person name="Albert R."/>
            <person name="Binder M."/>
            <person name="Bloem J."/>
            <person name="Labutti K."/>
            <person name="Salamov A."/>
            <person name="Andreopoulos B."/>
            <person name="Baker S."/>
            <person name="Barry K."/>
            <person name="Bills G."/>
            <person name="Bluhm B."/>
            <person name="Cannon C."/>
            <person name="Castanera R."/>
            <person name="Culley D."/>
            <person name="Daum C."/>
            <person name="Ezra D."/>
            <person name="Gonzalez J."/>
            <person name="Henrissat B."/>
            <person name="Kuo A."/>
            <person name="Liang C."/>
            <person name="Lipzen A."/>
            <person name="Lutzoni F."/>
            <person name="Magnuson J."/>
            <person name="Mondo S."/>
            <person name="Nolan M."/>
            <person name="Ohm R."/>
            <person name="Pangilinan J."/>
            <person name="Park H.-J."/>
            <person name="Ramirez L."/>
            <person name="Alfaro M."/>
            <person name="Sun H."/>
            <person name="Tritt A."/>
            <person name="Yoshinaga Y."/>
            <person name="Zwiers L.-H."/>
            <person name="Turgeon B."/>
            <person name="Goodwin S."/>
            <person name="Spatafora J."/>
            <person name="Crous P."/>
            <person name="Grigoriev I."/>
        </authorList>
    </citation>
    <scope>NUCLEOTIDE SEQUENCE</scope>
    <source>
        <strain evidence="2">CBS 207.26</strain>
    </source>
</reference>
<evidence type="ECO:0008006" key="4">
    <source>
        <dbReference type="Google" id="ProtNLM"/>
    </source>
</evidence>
<dbReference type="OrthoDB" id="2985014at2759"/>
<dbReference type="Proteomes" id="UP000800200">
    <property type="component" value="Unassembled WGS sequence"/>
</dbReference>
<evidence type="ECO:0000256" key="1">
    <source>
        <dbReference type="SAM" id="Phobius"/>
    </source>
</evidence>
<keyword evidence="1" id="KW-0812">Transmembrane</keyword>
<evidence type="ECO:0000313" key="2">
    <source>
        <dbReference type="EMBL" id="KAF2179432.1"/>
    </source>
</evidence>
<evidence type="ECO:0000313" key="3">
    <source>
        <dbReference type="Proteomes" id="UP000800200"/>
    </source>
</evidence>
<accession>A0A6A6DM36</accession>
<dbReference type="AlphaFoldDB" id="A0A6A6DM36"/>
<feature type="transmembrane region" description="Helical" evidence="1">
    <location>
        <begin position="15"/>
        <end position="36"/>
    </location>
</feature>
<dbReference type="EMBL" id="ML994667">
    <property type="protein sequence ID" value="KAF2179432.1"/>
    <property type="molecule type" value="Genomic_DNA"/>
</dbReference>
<organism evidence="2 3">
    <name type="scientific">Zopfia rhizophila CBS 207.26</name>
    <dbReference type="NCBI Taxonomy" id="1314779"/>
    <lineage>
        <taxon>Eukaryota</taxon>
        <taxon>Fungi</taxon>
        <taxon>Dikarya</taxon>
        <taxon>Ascomycota</taxon>
        <taxon>Pezizomycotina</taxon>
        <taxon>Dothideomycetes</taxon>
        <taxon>Dothideomycetes incertae sedis</taxon>
        <taxon>Zopfiaceae</taxon>
        <taxon>Zopfia</taxon>
    </lineage>
</organism>
<keyword evidence="3" id="KW-1185">Reference proteome</keyword>
<name>A0A6A6DM36_9PEZI</name>
<keyword evidence="1" id="KW-1133">Transmembrane helix</keyword>
<keyword evidence="1" id="KW-0472">Membrane</keyword>
<proteinExistence type="predicted"/>